<organism evidence="2 3">
    <name type="scientific">Benzoatithermus flavus</name>
    <dbReference type="NCBI Taxonomy" id="3108223"/>
    <lineage>
        <taxon>Bacteria</taxon>
        <taxon>Pseudomonadati</taxon>
        <taxon>Pseudomonadota</taxon>
        <taxon>Alphaproteobacteria</taxon>
        <taxon>Geminicoccales</taxon>
        <taxon>Geminicoccaceae</taxon>
        <taxon>Benzoatithermus</taxon>
    </lineage>
</organism>
<accession>A0ABU8XLG8</accession>
<proteinExistence type="predicted"/>
<evidence type="ECO:0000259" key="1">
    <source>
        <dbReference type="Pfam" id="PF07475"/>
    </source>
</evidence>
<dbReference type="Gene3D" id="3.40.50.300">
    <property type="entry name" value="P-loop containing nucleotide triphosphate hydrolases"/>
    <property type="match status" value="1"/>
</dbReference>
<dbReference type="SUPFAM" id="SSF53795">
    <property type="entry name" value="PEP carboxykinase-like"/>
    <property type="match status" value="1"/>
</dbReference>
<gene>
    <name evidence="2" type="ORF">U1T56_02740</name>
</gene>
<keyword evidence="3" id="KW-1185">Reference proteome</keyword>
<dbReference type="EMBL" id="JBBLZC010000002">
    <property type="protein sequence ID" value="MEK0082055.1"/>
    <property type="molecule type" value="Genomic_DNA"/>
</dbReference>
<comment type="caution">
    <text evidence="2">The sequence shown here is derived from an EMBL/GenBank/DDBJ whole genome shotgun (WGS) entry which is preliminary data.</text>
</comment>
<dbReference type="RefSeq" id="WP_418157911.1">
    <property type="nucleotide sequence ID" value="NZ_JBBLZC010000002.1"/>
</dbReference>
<feature type="domain" description="HPr kinase/phosphorylase C-terminal" evidence="1">
    <location>
        <begin position="10"/>
        <end position="141"/>
    </location>
</feature>
<dbReference type="Proteomes" id="UP001375743">
    <property type="component" value="Unassembled WGS sequence"/>
</dbReference>
<name>A0ABU8XLG8_9PROT</name>
<sequence>MAEPLACEEASSWHLHASAVAWAGRGVLLLGPSGVGKSSLLARLLAAGAWLVADDLVKVTRRGGMVCAEAVSPAGLIELRGNGIFRLVNTERVRVSLCVELLPAGTERERLPERRTTTIADIAVPVLSLDAGDPAAVASILIALAACRAG</sequence>
<dbReference type="InterPro" id="IPR011104">
    <property type="entry name" value="Hpr_kin/Pase_C"/>
</dbReference>
<reference evidence="2 3" key="1">
    <citation type="submission" date="2024-01" db="EMBL/GenBank/DDBJ databases">
        <title>Multi-omics insights into the function and evolution of sodium benzoate biodegradation pathways in Benzoatithermus flavus gen. nov., sp. nov. from hot spring.</title>
        <authorList>
            <person name="Hu C.-J."/>
            <person name="Li W.-J."/>
        </authorList>
    </citation>
    <scope>NUCLEOTIDE SEQUENCE [LARGE SCALE GENOMIC DNA]</scope>
    <source>
        <strain evidence="2 3">SYSU G07066</strain>
    </source>
</reference>
<dbReference type="Pfam" id="PF07475">
    <property type="entry name" value="Hpr_kinase_C"/>
    <property type="match status" value="1"/>
</dbReference>
<evidence type="ECO:0000313" key="2">
    <source>
        <dbReference type="EMBL" id="MEK0082055.1"/>
    </source>
</evidence>
<protein>
    <recommendedName>
        <fullName evidence="1">HPr kinase/phosphorylase C-terminal domain-containing protein</fullName>
    </recommendedName>
</protein>
<evidence type="ECO:0000313" key="3">
    <source>
        <dbReference type="Proteomes" id="UP001375743"/>
    </source>
</evidence>
<dbReference type="InterPro" id="IPR027417">
    <property type="entry name" value="P-loop_NTPase"/>
</dbReference>